<name>A0ABP0P572_9DINO</name>
<gene>
    <name evidence="1" type="ORF">CCMP2556_LOCUS35008</name>
</gene>
<sequence>MAIPLVNAPWISCQHRVPRPCFPTRHAPQTDWKTTAAAATLGGTLAALLQRLRRAVPPERRRLLREASLAQLRIIAVGLELPQCADEQRLAKRISQAFEEDDSFARQRLGATLLNSPILESKSEEFQRLIAERFKWRELQSLCRLLRLRTRGRKVGLARMITNELLDRRDPGEIRGAEVVRGQEANQEACGDIPEVVDAHFVPIQQNNLQNVQEESEAEPVLIPTVLEDEEERRSRLHAERRQQRRRRLAEILAEEFSSVAT</sequence>
<dbReference type="EMBL" id="CAXAMN010022596">
    <property type="protein sequence ID" value="CAK9071202.1"/>
    <property type="molecule type" value="Genomic_DNA"/>
</dbReference>
<reference evidence="1 2" key="1">
    <citation type="submission" date="2024-02" db="EMBL/GenBank/DDBJ databases">
        <authorList>
            <person name="Chen Y."/>
            <person name="Shah S."/>
            <person name="Dougan E. K."/>
            <person name="Thang M."/>
            <person name="Chan C."/>
        </authorList>
    </citation>
    <scope>NUCLEOTIDE SEQUENCE [LARGE SCALE GENOMIC DNA]</scope>
</reference>
<evidence type="ECO:0000313" key="2">
    <source>
        <dbReference type="Proteomes" id="UP001642484"/>
    </source>
</evidence>
<evidence type="ECO:0008006" key="3">
    <source>
        <dbReference type="Google" id="ProtNLM"/>
    </source>
</evidence>
<comment type="caution">
    <text evidence="1">The sequence shown here is derived from an EMBL/GenBank/DDBJ whole genome shotgun (WGS) entry which is preliminary data.</text>
</comment>
<dbReference type="Proteomes" id="UP001642484">
    <property type="component" value="Unassembled WGS sequence"/>
</dbReference>
<organism evidence="1 2">
    <name type="scientific">Durusdinium trenchii</name>
    <dbReference type="NCBI Taxonomy" id="1381693"/>
    <lineage>
        <taxon>Eukaryota</taxon>
        <taxon>Sar</taxon>
        <taxon>Alveolata</taxon>
        <taxon>Dinophyceae</taxon>
        <taxon>Suessiales</taxon>
        <taxon>Symbiodiniaceae</taxon>
        <taxon>Durusdinium</taxon>
    </lineage>
</organism>
<keyword evidence="2" id="KW-1185">Reference proteome</keyword>
<protein>
    <recommendedName>
        <fullName evidence="3">SAP domain-containing protein</fullName>
    </recommendedName>
</protein>
<accession>A0ABP0P572</accession>
<evidence type="ECO:0000313" key="1">
    <source>
        <dbReference type="EMBL" id="CAK9071202.1"/>
    </source>
</evidence>
<proteinExistence type="predicted"/>